<dbReference type="AlphaFoldDB" id="A0A914W377"/>
<comment type="subcellular location">
    <subcellularLocation>
        <location evidence="1">Membrane</location>
        <topology evidence="1">Multi-pass membrane protein</topology>
    </subcellularLocation>
</comment>
<keyword evidence="5" id="KW-1133">Transmembrane helix</keyword>
<keyword evidence="3" id="KW-0597">Phosphoprotein</keyword>
<accession>A0A914W377</accession>
<evidence type="ECO:0000256" key="7">
    <source>
        <dbReference type="ARBA" id="ARBA00032100"/>
    </source>
</evidence>
<evidence type="ECO:0000313" key="10">
    <source>
        <dbReference type="WBParaSite" id="PSAMB.scaffold3127size19576.g20420.t1"/>
    </source>
</evidence>
<evidence type="ECO:0000313" key="9">
    <source>
        <dbReference type="Proteomes" id="UP000887566"/>
    </source>
</evidence>
<evidence type="ECO:0000256" key="5">
    <source>
        <dbReference type="ARBA" id="ARBA00022989"/>
    </source>
</evidence>
<dbReference type="GO" id="GO:0016020">
    <property type="term" value="C:membrane"/>
    <property type="evidence" value="ECO:0007669"/>
    <property type="project" value="UniProtKB-SubCell"/>
</dbReference>
<evidence type="ECO:0000256" key="2">
    <source>
        <dbReference type="ARBA" id="ARBA00019449"/>
    </source>
</evidence>
<evidence type="ECO:0000256" key="1">
    <source>
        <dbReference type="ARBA" id="ARBA00004141"/>
    </source>
</evidence>
<sequence length="146" mass="16014">MDCLNVVETDGRCSPSEGRVSPGLSDHPRKHSNSDLQSRLKARKLLGVGELVGNNGDIYRSKVSLFVEFPIAIHRTHLSGTWALKETLRTPLLAARTVWSRRVASRASLEHRGLTSKRSNSLSDAEKNGERLTANNGDASAFNGDY</sequence>
<dbReference type="PANTHER" id="PTHR31584">
    <property type="entry name" value="TUMOR PROTEIN P53-INDUCIBLE PROTEIN 11"/>
    <property type="match status" value="1"/>
</dbReference>
<dbReference type="WBParaSite" id="PSAMB.scaffold3127size19576.g20420.t1">
    <property type="protein sequence ID" value="PSAMB.scaffold3127size19576.g20420.t1"/>
    <property type="gene ID" value="PSAMB.scaffold3127size19576.g20420"/>
</dbReference>
<dbReference type="Pfam" id="PF14936">
    <property type="entry name" value="p53-inducible11"/>
    <property type="match status" value="1"/>
</dbReference>
<dbReference type="PANTHER" id="PTHR31584:SF1">
    <property type="entry name" value="TUMOR PROTEIN P53-INDUCIBLE PROTEIN 11"/>
    <property type="match status" value="1"/>
</dbReference>
<keyword evidence="4" id="KW-0812">Transmembrane</keyword>
<protein>
    <recommendedName>
        <fullName evidence="2">Tumor protein p53-inducible protein 11</fullName>
    </recommendedName>
    <alternativeName>
        <fullName evidence="7">p53-induced gene 11 protein</fullName>
    </alternativeName>
</protein>
<reference evidence="10" key="1">
    <citation type="submission" date="2022-11" db="UniProtKB">
        <authorList>
            <consortium name="WormBaseParasite"/>
        </authorList>
    </citation>
    <scope>IDENTIFICATION</scope>
</reference>
<feature type="region of interest" description="Disordered" evidence="8">
    <location>
        <begin position="109"/>
        <end position="146"/>
    </location>
</feature>
<keyword evidence="6" id="KW-0472">Membrane</keyword>
<keyword evidence="9" id="KW-1185">Reference proteome</keyword>
<dbReference type="Proteomes" id="UP000887566">
    <property type="component" value="Unplaced"/>
</dbReference>
<proteinExistence type="predicted"/>
<evidence type="ECO:0000256" key="8">
    <source>
        <dbReference type="SAM" id="MobiDB-lite"/>
    </source>
</evidence>
<organism evidence="9 10">
    <name type="scientific">Plectus sambesii</name>
    <dbReference type="NCBI Taxonomy" id="2011161"/>
    <lineage>
        <taxon>Eukaryota</taxon>
        <taxon>Metazoa</taxon>
        <taxon>Ecdysozoa</taxon>
        <taxon>Nematoda</taxon>
        <taxon>Chromadorea</taxon>
        <taxon>Plectida</taxon>
        <taxon>Plectina</taxon>
        <taxon>Plectoidea</taxon>
        <taxon>Plectidae</taxon>
        <taxon>Plectus</taxon>
    </lineage>
</organism>
<name>A0A914W377_9BILA</name>
<evidence type="ECO:0000256" key="3">
    <source>
        <dbReference type="ARBA" id="ARBA00022553"/>
    </source>
</evidence>
<feature type="region of interest" description="Disordered" evidence="8">
    <location>
        <begin position="8"/>
        <end position="35"/>
    </location>
</feature>
<evidence type="ECO:0000256" key="6">
    <source>
        <dbReference type="ARBA" id="ARBA00023136"/>
    </source>
</evidence>
<dbReference type="InterPro" id="IPR028266">
    <property type="entry name" value="TP53I11"/>
</dbReference>
<evidence type="ECO:0000256" key="4">
    <source>
        <dbReference type="ARBA" id="ARBA00022692"/>
    </source>
</evidence>